<dbReference type="PANTHER" id="PTHR11109">
    <property type="entry name" value="GTP CYCLOHYDROLASE I"/>
    <property type="match status" value="1"/>
</dbReference>
<sequence length="283" mass="32466">MKDVIYKTALLNSKPERLEMNVESKVTKDKMEEGDYGYLKGYVYKEFHKIFPDKDFVKYWLEYNKLGNFKISDNVETVGGISEEAHYIMRVITEYHILQAFKAMKVDLSDPNVGGDKGTAYRIAKMYCGDGLEDDSELLSGRWAKRPQMATFPNENRQKHPITKRVDIVSVCSHHLAPFSTLFRDGAYAIVSYVPDYNVLGISKLQRIVDWVSRRGHLQENLTKMIYDEVSAAAKTKSVYVKLVGLVHTCESLRGTQSNQGSFTSEYYAGDFEKYEIRREVNG</sequence>
<dbReference type="Pfam" id="PF01227">
    <property type="entry name" value="GTP_cyclohydroI"/>
    <property type="match status" value="1"/>
</dbReference>
<comment type="caution">
    <text evidence="7">The sequence shown here is derived from an EMBL/GenBank/DDBJ whole genome shotgun (WGS) entry which is preliminary data.</text>
</comment>
<dbReference type="GO" id="GO:0006729">
    <property type="term" value="P:tetrahydrobiopterin biosynthetic process"/>
    <property type="evidence" value="ECO:0007669"/>
    <property type="project" value="TreeGrafter"/>
</dbReference>
<feature type="domain" description="GTP cyclohydrolase I" evidence="6">
    <location>
        <begin position="110"/>
        <end position="276"/>
    </location>
</feature>
<dbReference type="InterPro" id="IPR020602">
    <property type="entry name" value="GTP_CycHdrlase_I_dom"/>
</dbReference>
<dbReference type="InterPro" id="IPR001474">
    <property type="entry name" value="GTP_CycHdrlase_I"/>
</dbReference>
<dbReference type="GO" id="GO:0003934">
    <property type="term" value="F:GTP cyclohydrolase I activity"/>
    <property type="evidence" value="ECO:0007669"/>
    <property type="project" value="UniProtKB-EC"/>
</dbReference>
<dbReference type="EMBL" id="JAPDPI010000065">
    <property type="protein sequence ID" value="MCW3807859.1"/>
    <property type="molecule type" value="Genomic_DNA"/>
</dbReference>
<keyword evidence="5 7" id="KW-0378">Hydrolase</keyword>
<dbReference type="PANTHER" id="PTHR11109:SF7">
    <property type="entry name" value="GTP CYCLOHYDROLASE 1"/>
    <property type="match status" value="1"/>
</dbReference>
<dbReference type="AlphaFoldDB" id="A0AAE3MHK0"/>
<dbReference type="EC" id="3.5.4.16" evidence="3"/>
<comment type="catalytic activity">
    <reaction evidence="1">
        <text>GTP + H2O = 7,8-dihydroneopterin 3'-triphosphate + formate + H(+)</text>
        <dbReference type="Rhea" id="RHEA:17473"/>
        <dbReference type="ChEBI" id="CHEBI:15377"/>
        <dbReference type="ChEBI" id="CHEBI:15378"/>
        <dbReference type="ChEBI" id="CHEBI:15740"/>
        <dbReference type="ChEBI" id="CHEBI:37565"/>
        <dbReference type="ChEBI" id="CHEBI:58462"/>
        <dbReference type="EC" id="3.5.4.16"/>
    </reaction>
</comment>
<evidence type="ECO:0000259" key="6">
    <source>
        <dbReference type="Pfam" id="PF01227"/>
    </source>
</evidence>
<dbReference type="GO" id="GO:0008270">
    <property type="term" value="F:zinc ion binding"/>
    <property type="evidence" value="ECO:0007669"/>
    <property type="project" value="TreeGrafter"/>
</dbReference>
<dbReference type="RefSeq" id="WP_301202340.1">
    <property type="nucleotide sequence ID" value="NZ_JAPDPI010000065.1"/>
</dbReference>
<reference evidence="7" key="1">
    <citation type="submission" date="2022-10" db="EMBL/GenBank/DDBJ databases">
        <authorList>
            <person name="Yu W.X."/>
        </authorList>
    </citation>
    <scope>NUCLEOTIDE SEQUENCE</scope>
    <source>
        <strain evidence="7">D04</strain>
    </source>
</reference>
<dbReference type="GO" id="GO:0005525">
    <property type="term" value="F:GTP binding"/>
    <property type="evidence" value="ECO:0007669"/>
    <property type="project" value="TreeGrafter"/>
</dbReference>
<name>A0AAE3MHK0_9BACT</name>
<evidence type="ECO:0000256" key="3">
    <source>
        <dbReference type="ARBA" id="ARBA00012715"/>
    </source>
</evidence>
<keyword evidence="8" id="KW-1185">Reference proteome</keyword>
<evidence type="ECO:0000256" key="1">
    <source>
        <dbReference type="ARBA" id="ARBA00001052"/>
    </source>
</evidence>
<comment type="pathway">
    <text evidence="2">Cofactor biosynthesis; 7,8-dihydroneopterin triphosphate biosynthesis; 7,8-dihydroneopterin triphosphate from GTP: step 1/1.</text>
</comment>
<evidence type="ECO:0000256" key="4">
    <source>
        <dbReference type="ARBA" id="ARBA00022563"/>
    </source>
</evidence>
<dbReference type="GO" id="GO:0005737">
    <property type="term" value="C:cytoplasm"/>
    <property type="evidence" value="ECO:0007669"/>
    <property type="project" value="TreeGrafter"/>
</dbReference>
<dbReference type="SUPFAM" id="SSF55620">
    <property type="entry name" value="Tetrahydrobiopterin biosynthesis enzymes-like"/>
    <property type="match status" value="1"/>
</dbReference>
<keyword evidence="4" id="KW-0554">One-carbon metabolism</keyword>
<proteinExistence type="predicted"/>
<accession>A0AAE3MHK0</accession>
<dbReference type="Gene3D" id="3.30.1130.10">
    <property type="match status" value="1"/>
</dbReference>
<dbReference type="GO" id="GO:0006730">
    <property type="term" value="P:one-carbon metabolic process"/>
    <property type="evidence" value="ECO:0007669"/>
    <property type="project" value="UniProtKB-KW"/>
</dbReference>
<dbReference type="Proteomes" id="UP001207408">
    <property type="component" value="Unassembled WGS sequence"/>
</dbReference>
<evidence type="ECO:0000256" key="2">
    <source>
        <dbReference type="ARBA" id="ARBA00005080"/>
    </source>
</evidence>
<gene>
    <name evidence="7" type="ORF">OM074_19700</name>
</gene>
<protein>
    <recommendedName>
        <fullName evidence="3">GTP cyclohydrolase I</fullName>
        <ecNumber evidence="3">3.5.4.16</ecNumber>
    </recommendedName>
</protein>
<evidence type="ECO:0000313" key="8">
    <source>
        <dbReference type="Proteomes" id="UP001207408"/>
    </source>
</evidence>
<dbReference type="InterPro" id="IPR043133">
    <property type="entry name" value="GTP-CH-I_C/QueF"/>
</dbReference>
<dbReference type="GO" id="GO:0046654">
    <property type="term" value="P:tetrahydrofolate biosynthetic process"/>
    <property type="evidence" value="ECO:0007669"/>
    <property type="project" value="InterPro"/>
</dbReference>
<evidence type="ECO:0000313" key="7">
    <source>
        <dbReference type="EMBL" id="MCW3807859.1"/>
    </source>
</evidence>
<evidence type="ECO:0000256" key="5">
    <source>
        <dbReference type="ARBA" id="ARBA00022801"/>
    </source>
</evidence>
<organism evidence="7 8">
    <name type="scientific">Plebeiibacterium marinum</name>
    <dbReference type="NCBI Taxonomy" id="2992111"/>
    <lineage>
        <taxon>Bacteria</taxon>
        <taxon>Pseudomonadati</taxon>
        <taxon>Bacteroidota</taxon>
        <taxon>Bacteroidia</taxon>
        <taxon>Marinilabiliales</taxon>
        <taxon>Marinilabiliaceae</taxon>
        <taxon>Plebeiibacterium</taxon>
    </lineage>
</organism>